<keyword evidence="5 7" id="KW-1133">Transmembrane helix</keyword>
<feature type="transmembrane region" description="Helical" evidence="7">
    <location>
        <begin position="249"/>
        <end position="272"/>
    </location>
</feature>
<comment type="similarity">
    <text evidence="7">Belongs to the binding-protein-dependent transport system permease family.</text>
</comment>
<keyword evidence="10" id="KW-1185">Reference proteome</keyword>
<dbReference type="GO" id="GO:0055085">
    <property type="term" value="P:transmembrane transport"/>
    <property type="evidence" value="ECO:0007669"/>
    <property type="project" value="InterPro"/>
</dbReference>
<feature type="transmembrane region" description="Helical" evidence="7">
    <location>
        <begin position="79"/>
        <end position="101"/>
    </location>
</feature>
<dbReference type="Pfam" id="PF00528">
    <property type="entry name" value="BPD_transp_1"/>
    <property type="match status" value="1"/>
</dbReference>
<evidence type="ECO:0000256" key="5">
    <source>
        <dbReference type="ARBA" id="ARBA00022989"/>
    </source>
</evidence>
<dbReference type="Gene3D" id="1.10.3720.10">
    <property type="entry name" value="MetI-like"/>
    <property type="match status" value="1"/>
</dbReference>
<dbReference type="CDD" id="cd06261">
    <property type="entry name" value="TM_PBP2"/>
    <property type="match status" value="1"/>
</dbReference>
<evidence type="ECO:0000256" key="4">
    <source>
        <dbReference type="ARBA" id="ARBA00022692"/>
    </source>
</evidence>
<dbReference type="eggNOG" id="COG0395">
    <property type="taxonomic scope" value="Bacteria"/>
</dbReference>
<evidence type="ECO:0000256" key="7">
    <source>
        <dbReference type="RuleBase" id="RU363032"/>
    </source>
</evidence>
<dbReference type="InterPro" id="IPR035906">
    <property type="entry name" value="MetI-like_sf"/>
</dbReference>
<keyword evidence="6 7" id="KW-0472">Membrane</keyword>
<comment type="subcellular location">
    <subcellularLocation>
        <location evidence="1 7">Cell membrane</location>
        <topology evidence="1 7">Multi-pass membrane protein</topology>
    </subcellularLocation>
</comment>
<feature type="transmembrane region" description="Helical" evidence="7">
    <location>
        <begin position="12"/>
        <end position="32"/>
    </location>
</feature>
<gene>
    <name evidence="9" type="ordered locus">Bcav_1456</name>
</gene>
<dbReference type="SUPFAM" id="SSF161098">
    <property type="entry name" value="MetI-like"/>
    <property type="match status" value="1"/>
</dbReference>
<dbReference type="RefSeq" id="WP_015881954.1">
    <property type="nucleotide sequence ID" value="NC_012669.1"/>
</dbReference>
<protein>
    <submittedName>
        <fullName evidence="9">Binding-protein-dependent transport systems inner membrane component</fullName>
    </submittedName>
</protein>
<feature type="domain" description="ABC transmembrane type-1" evidence="8">
    <location>
        <begin position="75"/>
        <end position="272"/>
    </location>
</feature>
<dbReference type="Proteomes" id="UP000007962">
    <property type="component" value="Chromosome"/>
</dbReference>
<dbReference type="STRING" id="471853.Bcav_1456"/>
<feature type="transmembrane region" description="Helical" evidence="7">
    <location>
        <begin position="190"/>
        <end position="211"/>
    </location>
</feature>
<reference evidence="9 10" key="1">
    <citation type="journal article" date="2009" name="Stand. Genomic Sci.">
        <title>Complete genome sequence of Beutenbergia cavernae type strain (HKI 0122).</title>
        <authorList>
            <person name="Land M."/>
            <person name="Pukall R."/>
            <person name="Abt B."/>
            <person name="Goker M."/>
            <person name="Rohde M."/>
            <person name="Glavina Del Rio T."/>
            <person name="Tice H."/>
            <person name="Copeland A."/>
            <person name="Cheng J.F."/>
            <person name="Lucas S."/>
            <person name="Chen F."/>
            <person name="Nolan M."/>
            <person name="Bruce D."/>
            <person name="Goodwin L."/>
            <person name="Pitluck S."/>
            <person name="Ivanova N."/>
            <person name="Mavromatis K."/>
            <person name="Ovchinnikova G."/>
            <person name="Pati A."/>
            <person name="Chen A."/>
            <person name="Palaniappan K."/>
            <person name="Hauser L."/>
            <person name="Chang Y.J."/>
            <person name="Jefferies C.C."/>
            <person name="Saunders E."/>
            <person name="Brettin T."/>
            <person name="Detter J.C."/>
            <person name="Han C."/>
            <person name="Chain P."/>
            <person name="Bristow J."/>
            <person name="Eisen J.A."/>
            <person name="Markowitz V."/>
            <person name="Hugenholtz P."/>
            <person name="Kyrpides N.C."/>
            <person name="Klenk H.P."/>
            <person name="Lapidus A."/>
        </authorList>
    </citation>
    <scope>NUCLEOTIDE SEQUENCE [LARGE SCALE GENOMIC DNA]</scope>
    <source>
        <strain evidence="10">ATCC BAA-8 / DSM 12333 / NBRC 16432</strain>
    </source>
</reference>
<evidence type="ECO:0000259" key="8">
    <source>
        <dbReference type="PROSITE" id="PS50928"/>
    </source>
</evidence>
<dbReference type="PANTHER" id="PTHR43744">
    <property type="entry name" value="ABC TRANSPORTER PERMEASE PROTEIN MG189-RELATED-RELATED"/>
    <property type="match status" value="1"/>
</dbReference>
<dbReference type="GO" id="GO:0005886">
    <property type="term" value="C:plasma membrane"/>
    <property type="evidence" value="ECO:0007669"/>
    <property type="project" value="UniProtKB-SubCell"/>
</dbReference>
<sequence>MRSTRTPLGTVLAVLPLAVFGIYVLLPVYWLLVNATKSTPDLFSTFGFWFSDDPQFWQNVRDVFSQDDGIFARWMVNTVWYAAASAFLSTLLALMAGYAFAKWRFVGRDALFWVVLAAIMIPGAALAVPTYQLVSELGLINTSWAVILPSIVSPFALYMLRVYIDGAVPDELIDAGRMDGAGEMRILRSVVLRIVTPGVATVALVAFVGSWNNYLLPLLVLSDPELYPVTLGLTSWNRQSLFPSIGSEVLYNAVVTGSLLSILPLTIAFVFMQRYVRSGLTLGAVK</sequence>
<dbReference type="AlphaFoldDB" id="C5C2M8"/>
<dbReference type="KEGG" id="bcv:Bcav_1456"/>
<evidence type="ECO:0000256" key="3">
    <source>
        <dbReference type="ARBA" id="ARBA00022475"/>
    </source>
</evidence>
<evidence type="ECO:0000256" key="2">
    <source>
        <dbReference type="ARBA" id="ARBA00022448"/>
    </source>
</evidence>
<evidence type="ECO:0000313" key="9">
    <source>
        <dbReference type="EMBL" id="ACQ79714.1"/>
    </source>
</evidence>
<dbReference type="EMBL" id="CP001618">
    <property type="protein sequence ID" value="ACQ79714.1"/>
    <property type="molecule type" value="Genomic_DNA"/>
</dbReference>
<dbReference type="PROSITE" id="PS50928">
    <property type="entry name" value="ABC_TM1"/>
    <property type="match status" value="1"/>
</dbReference>
<proteinExistence type="inferred from homology"/>
<organism evidence="9 10">
    <name type="scientific">Beutenbergia cavernae (strain ATCC BAA-8 / DSM 12333 / CCUG 43141 / JCM 11478 / NBRC 16432 / NCIMB 13614 / HKI 0122)</name>
    <dbReference type="NCBI Taxonomy" id="471853"/>
    <lineage>
        <taxon>Bacteria</taxon>
        <taxon>Bacillati</taxon>
        <taxon>Actinomycetota</taxon>
        <taxon>Actinomycetes</taxon>
        <taxon>Micrococcales</taxon>
        <taxon>Beutenbergiaceae</taxon>
        <taxon>Beutenbergia</taxon>
    </lineage>
</organism>
<accession>C5C2M8</accession>
<dbReference type="InterPro" id="IPR000515">
    <property type="entry name" value="MetI-like"/>
</dbReference>
<keyword evidence="3" id="KW-1003">Cell membrane</keyword>
<evidence type="ECO:0000313" key="10">
    <source>
        <dbReference type="Proteomes" id="UP000007962"/>
    </source>
</evidence>
<dbReference type="PANTHER" id="PTHR43744:SF12">
    <property type="entry name" value="ABC TRANSPORTER PERMEASE PROTEIN MG189-RELATED"/>
    <property type="match status" value="1"/>
</dbReference>
<name>C5C2M8_BEUC1</name>
<feature type="transmembrane region" description="Helical" evidence="7">
    <location>
        <begin position="110"/>
        <end position="131"/>
    </location>
</feature>
<feature type="transmembrane region" description="Helical" evidence="7">
    <location>
        <begin position="143"/>
        <end position="164"/>
    </location>
</feature>
<keyword evidence="2 7" id="KW-0813">Transport</keyword>
<evidence type="ECO:0000256" key="6">
    <source>
        <dbReference type="ARBA" id="ARBA00023136"/>
    </source>
</evidence>
<keyword evidence="4 7" id="KW-0812">Transmembrane</keyword>
<evidence type="ECO:0000256" key="1">
    <source>
        <dbReference type="ARBA" id="ARBA00004651"/>
    </source>
</evidence>
<dbReference type="HOGENOM" id="CLU_016047_1_1_11"/>